<protein>
    <submittedName>
        <fullName evidence="2">Uncharacterized protein</fullName>
    </submittedName>
</protein>
<dbReference type="RefSeq" id="WP_149753805.1">
    <property type="nucleotide sequence ID" value="NZ_FOMS01000001.1"/>
</dbReference>
<sequence>MPLLYAIPPGLDALVSSGQAQLMGAIIKDVSSGQILGHVQQTQGFVQAFAQAGGAAAQTGFSPLGIVGMVQNEQIKSSLEQLHQGMALLQNLQIANIALTGIGLGVSIAGFAIMNMRLNAIEKNLGALREEVRDIGRLIQEAEIRRLFSDIRAALKDLDGVATRTDHLAIASALQRQLSTHVSTISDLLREAMDPGKATALPMERLDLIWTLGSAKWLCEEAELRALFISEDLAHAGDYAAQYRDDNLRCLDQMNPDALARLIAAAEEDLATSITVRREAAGRLSRIAEGFASAVASLGQQQALSRALIDGGVGGRDFILAASRETKSPFLIVTPEQ</sequence>
<keyword evidence="1" id="KW-0812">Transmembrane</keyword>
<reference evidence="2 3" key="1">
    <citation type="submission" date="2016-10" db="EMBL/GenBank/DDBJ databases">
        <authorList>
            <person name="Varghese N."/>
            <person name="Submissions S."/>
        </authorList>
    </citation>
    <scope>NUCLEOTIDE SEQUENCE [LARGE SCALE GENOMIC DNA]</scope>
    <source>
        <strain evidence="3">YIM D21,KCTC 23444,ACCC 10710</strain>
    </source>
</reference>
<name>A0A1I1S8E4_9RHOB</name>
<feature type="transmembrane region" description="Helical" evidence="1">
    <location>
        <begin position="94"/>
        <end position="114"/>
    </location>
</feature>
<gene>
    <name evidence="2" type="ORF">SAMN04515678_10131</name>
</gene>
<keyword evidence="3" id="KW-1185">Reference proteome</keyword>
<dbReference type="OrthoDB" id="7060592at2"/>
<organism evidence="2 3">
    <name type="scientific">Roseivivax sediminis</name>
    <dbReference type="NCBI Taxonomy" id="936889"/>
    <lineage>
        <taxon>Bacteria</taxon>
        <taxon>Pseudomonadati</taxon>
        <taxon>Pseudomonadota</taxon>
        <taxon>Alphaproteobacteria</taxon>
        <taxon>Rhodobacterales</taxon>
        <taxon>Roseobacteraceae</taxon>
        <taxon>Roseivivax</taxon>
    </lineage>
</organism>
<dbReference type="Proteomes" id="UP000325289">
    <property type="component" value="Unassembled WGS sequence"/>
</dbReference>
<evidence type="ECO:0000256" key="1">
    <source>
        <dbReference type="SAM" id="Phobius"/>
    </source>
</evidence>
<evidence type="ECO:0000313" key="3">
    <source>
        <dbReference type="Proteomes" id="UP000325289"/>
    </source>
</evidence>
<proteinExistence type="predicted"/>
<accession>A0A1I1S8E4</accession>
<keyword evidence="1" id="KW-1133">Transmembrane helix</keyword>
<evidence type="ECO:0000313" key="2">
    <source>
        <dbReference type="EMBL" id="SFD42784.1"/>
    </source>
</evidence>
<keyword evidence="1" id="KW-0472">Membrane</keyword>
<dbReference type="EMBL" id="FOMS01000001">
    <property type="protein sequence ID" value="SFD42784.1"/>
    <property type="molecule type" value="Genomic_DNA"/>
</dbReference>
<dbReference type="AlphaFoldDB" id="A0A1I1S8E4"/>